<dbReference type="Proteomes" id="UP000011021">
    <property type="component" value="Unassembled WGS sequence"/>
</dbReference>
<dbReference type="STRING" id="887898.HMPREF0551_1521"/>
<evidence type="ECO:0000256" key="1">
    <source>
        <dbReference type="SAM" id="MobiDB-lite"/>
    </source>
</evidence>
<reference evidence="4 5" key="1">
    <citation type="submission" date="2010-12" db="EMBL/GenBank/DDBJ databases">
        <authorList>
            <person name="Muzny D."/>
            <person name="Qin X."/>
            <person name="Deng J."/>
            <person name="Jiang H."/>
            <person name="Liu Y."/>
            <person name="Qu J."/>
            <person name="Song X.-Z."/>
            <person name="Zhang L."/>
            <person name="Thornton R."/>
            <person name="Coyle M."/>
            <person name="Francisco L."/>
            <person name="Jackson L."/>
            <person name="Javaid M."/>
            <person name="Korchina V."/>
            <person name="Kovar C."/>
            <person name="Mata R."/>
            <person name="Mathew T."/>
            <person name="Ngo R."/>
            <person name="Nguyen L."/>
            <person name="Nguyen N."/>
            <person name="Okwuonu G."/>
            <person name="Ongeri F."/>
            <person name="Pham C."/>
            <person name="Simmons D."/>
            <person name="Wilczek-Boney K."/>
            <person name="Hale W."/>
            <person name="Jakkamsetti A."/>
            <person name="Pham P."/>
            <person name="Ruth R."/>
            <person name="San Lucas F."/>
            <person name="Warren J."/>
            <person name="Zhang J."/>
            <person name="Zhao Z."/>
            <person name="Zhou C."/>
            <person name="Zhu D."/>
            <person name="Lee S."/>
            <person name="Bess C."/>
            <person name="Blankenburg K."/>
            <person name="Forbes L."/>
            <person name="Fu Q."/>
            <person name="Gubbala S."/>
            <person name="Hirani K."/>
            <person name="Jayaseelan J.C."/>
            <person name="Lara F."/>
            <person name="Munidasa M."/>
            <person name="Palculict T."/>
            <person name="Patil S."/>
            <person name="Pu L.-L."/>
            <person name="Saada N."/>
            <person name="Tang L."/>
            <person name="Weissenberger G."/>
            <person name="Zhu Y."/>
            <person name="Hemphill L."/>
            <person name="Shang Y."/>
            <person name="Youmans B."/>
            <person name="Ayvaz T."/>
            <person name="Ross M."/>
            <person name="Santibanez J."/>
            <person name="Aqrawi P."/>
            <person name="Gross S."/>
            <person name="Joshi V."/>
            <person name="Fowler G."/>
            <person name="Nazareth L."/>
            <person name="Reid J."/>
            <person name="Worley K."/>
            <person name="Petrosino J."/>
            <person name="Highlander S."/>
            <person name="Gibbs R."/>
        </authorList>
    </citation>
    <scope>NUCLEOTIDE SEQUENCE [LARGE SCALE GENOMIC DNA]</scope>
    <source>
        <strain evidence="4 5">ATCC 51599</strain>
    </source>
</reference>
<keyword evidence="5" id="KW-1185">Reference proteome</keyword>
<feature type="region of interest" description="Disordered" evidence="1">
    <location>
        <begin position="1"/>
        <end position="25"/>
    </location>
</feature>
<evidence type="ECO:0000259" key="3">
    <source>
        <dbReference type="Pfam" id="PF14341"/>
    </source>
</evidence>
<keyword evidence="2" id="KW-0472">Membrane</keyword>
<evidence type="ECO:0000313" key="4">
    <source>
        <dbReference type="EMBL" id="EFV94774.1"/>
    </source>
</evidence>
<feature type="compositionally biased region" description="Polar residues" evidence="1">
    <location>
        <begin position="7"/>
        <end position="23"/>
    </location>
</feature>
<name>E7RXV0_9BURK</name>
<comment type="caution">
    <text evidence="4">The sequence shown here is derived from an EMBL/GenBank/DDBJ whole genome shotgun (WGS) entry which is preliminary data.</text>
</comment>
<dbReference type="EMBL" id="AEQP01000010">
    <property type="protein sequence ID" value="EFV94774.1"/>
    <property type="molecule type" value="Genomic_DNA"/>
</dbReference>
<proteinExistence type="predicted"/>
<feature type="domain" description="Type 4 fimbrial biogenesis protein PilX N-terminal" evidence="3">
    <location>
        <begin position="36"/>
        <end position="86"/>
    </location>
</feature>
<protein>
    <recommendedName>
        <fullName evidence="3">Type 4 fimbrial biogenesis protein PilX N-terminal domain-containing protein</fullName>
    </recommendedName>
</protein>
<dbReference type="InterPro" id="IPR025746">
    <property type="entry name" value="PilX_N_dom"/>
</dbReference>
<gene>
    <name evidence="4" type="ORF">HMPREF0551_1521</name>
</gene>
<organism evidence="4 5">
    <name type="scientific">Lautropia mirabilis ATCC 51599</name>
    <dbReference type="NCBI Taxonomy" id="887898"/>
    <lineage>
        <taxon>Bacteria</taxon>
        <taxon>Pseudomonadati</taxon>
        <taxon>Pseudomonadota</taxon>
        <taxon>Betaproteobacteria</taxon>
        <taxon>Burkholderiales</taxon>
        <taxon>Burkholderiaceae</taxon>
        <taxon>Lautropia</taxon>
    </lineage>
</organism>
<dbReference type="Pfam" id="PF14341">
    <property type="entry name" value="PilX_N"/>
    <property type="match status" value="1"/>
</dbReference>
<dbReference type="HOGENOM" id="CLU_1244029_0_0_4"/>
<keyword evidence="2" id="KW-0812">Transmembrane</keyword>
<keyword evidence="2" id="KW-1133">Transmembrane helix</keyword>
<evidence type="ECO:0000313" key="5">
    <source>
        <dbReference type="Proteomes" id="UP000011021"/>
    </source>
</evidence>
<dbReference type="AlphaFoldDB" id="E7RXV0"/>
<evidence type="ECO:0000256" key="2">
    <source>
        <dbReference type="SAM" id="Phobius"/>
    </source>
</evidence>
<accession>E7RXV0</accession>
<sequence length="222" mass="24964">MKLRTVLQESTMRHSSMQRQPMTSVAGWGRASTPQQGIVMVMTLILLTVMAVSTAVAVRLSLTTDMVGANLRARTLAFQAAEAALRYCEEKVIREFTTLPMLVNYQKDEEWADDAAWAGPAKLEVPREQLGLPDNIKKNPQCLFRYLTIDDWRKIAPPVPGTITAESRGFDADRFLFFRITVRGFSPGYQEYAARKANQSLTDYQSAKGAEVRLQSMVRAIR</sequence>
<feature type="transmembrane region" description="Helical" evidence="2">
    <location>
        <begin position="38"/>
        <end position="62"/>
    </location>
</feature>